<feature type="transmembrane region" description="Helical" evidence="6">
    <location>
        <begin position="122"/>
        <end position="144"/>
    </location>
</feature>
<feature type="transmembrane region" description="Helical" evidence="6">
    <location>
        <begin position="377"/>
        <end position="395"/>
    </location>
</feature>
<dbReference type="Proteomes" id="UP000285146">
    <property type="component" value="Unassembled WGS sequence"/>
</dbReference>
<dbReference type="EMBL" id="LKEB01000002">
    <property type="protein sequence ID" value="ROW17581.1"/>
    <property type="molecule type" value="Genomic_DNA"/>
</dbReference>
<sequence length="501" mass="55352">MSTAGFEQQLPSFKEDSIAVEAVPEPTDVSPNSKEGDDHNAELLQEHGISTLTKYDPSNSFSRFQSLRDRPDDPEDPHNWPSSRKILISVIVSFGQLVTLMSTSMMASALSQIGHDLGRDDSITQITFSIFILGLAFAPLPIAALSEMFGRKPVGWSAMPAGSGASVGITLTGPVMADMYRKEHRGKSLAIATFVPYLGPALGPVVGGLITQKLAWPWLFWVLSMFDAVITLVGLFFLKETYTPVLLRRKTAARNDPHHELSQPPLSMVSRRDVYHRLFANLARPMRLLVHRPIMQVIALIIALNFGIYSLLLSTFASLWIDRYHQSEFTSSLHYIAISVGTTIATQAGGPSMDYIFRRLKARSRDGSTTPEFRVPYLVPGVVLVPAGLFWYGWAAETGMHWAMVDAGVVVSVCGNFILSQGMLAYLLDEFHHAASANAASRMLSNILGFAFPIFAPRMYSRLGYGWGNSMLAFIFIALGWPAPLILWRWGAKLRSLGREK</sequence>
<dbReference type="SUPFAM" id="SSF103473">
    <property type="entry name" value="MFS general substrate transporter"/>
    <property type="match status" value="1"/>
</dbReference>
<feature type="transmembrane region" description="Helical" evidence="6">
    <location>
        <begin position="407"/>
        <end position="428"/>
    </location>
</feature>
<keyword evidence="4 6" id="KW-0472">Membrane</keyword>
<keyword evidence="8" id="KW-1185">Reference proteome</keyword>
<protein>
    <recommendedName>
        <fullName evidence="9">Major facilitator superfamily (MFS) profile domain-containing protein</fullName>
    </recommendedName>
</protein>
<evidence type="ECO:0000313" key="8">
    <source>
        <dbReference type="Proteomes" id="UP000285146"/>
    </source>
</evidence>
<reference evidence="7 8" key="1">
    <citation type="submission" date="2015-09" db="EMBL/GenBank/DDBJ databases">
        <title>Host preference determinants of Valsa canker pathogens revealed by comparative genomics.</title>
        <authorList>
            <person name="Yin Z."/>
            <person name="Huang L."/>
        </authorList>
    </citation>
    <scope>NUCLEOTIDE SEQUENCE [LARGE SCALE GENOMIC DNA]</scope>
    <source>
        <strain evidence="7 8">SXYLt</strain>
    </source>
</reference>
<accession>A0A423XLY3</accession>
<evidence type="ECO:0000256" key="4">
    <source>
        <dbReference type="ARBA" id="ARBA00023136"/>
    </source>
</evidence>
<dbReference type="OrthoDB" id="6770063at2759"/>
<feature type="region of interest" description="Disordered" evidence="5">
    <location>
        <begin position="1"/>
        <end position="41"/>
    </location>
</feature>
<feature type="transmembrane region" description="Helical" evidence="6">
    <location>
        <begin position="333"/>
        <end position="357"/>
    </location>
</feature>
<proteinExistence type="predicted"/>
<gene>
    <name evidence="7" type="ORF">VPNG_00758</name>
</gene>
<dbReference type="GO" id="GO:0022857">
    <property type="term" value="F:transmembrane transporter activity"/>
    <property type="evidence" value="ECO:0007669"/>
    <property type="project" value="InterPro"/>
</dbReference>
<dbReference type="Gene3D" id="1.20.1250.20">
    <property type="entry name" value="MFS general substrate transporter like domains"/>
    <property type="match status" value="1"/>
</dbReference>
<dbReference type="InParanoid" id="A0A423XLY3"/>
<feature type="transmembrane region" description="Helical" evidence="6">
    <location>
        <begin position="86"/>
        <end position="110"/>
    </location>
</feature>
<dbReference type="InterPro" id="IPR036259">
    <property type="entry name" value="MFS_trans_sf"/>
</dbReference>
<feature type="compositionally biased region" description="Polar residues" evidence="5">
    <location>
        <begin position="1"/>
        <end position="11"/>
    </location>
</feature>
<dbReference type="Pfam" id="PF07690">
    <property type="entry name" value="MFS_1"/>
    <property type="match status" value="1"/>
</dbReference>
<feature type="transmembrane region" description="Helical" evidence="6">
    <location>
        <begin position="216"/>
        <end position="238"/>
    </location>
</feature>
<keyword evidence="2 6" id="KW-0812">Transmembrane</keyword>
<evidence type="ECO:0000256" key="5">
    <source>
        <dbReference type="SAM" id="MobiDB-lite"/>
    </source>
</evidence>
<feature type="transmembrane region" description="Helical" evidence="6">
    <location>
        <begin position="189"/>
        <end position="210"/>
    </location>
</feature>
<dbReference type="AlphaFoldDB" id="A0A423XLY3"/>
<comment type="caution">
    <text evidence="7">The sequence shown here is derived from an EMBL/GenBank/DDBJ whole genome shotgun (WGS) entry which is preliminary data.</text>
</comment>
<dbReference type="PANTHER" id="PTHR23502:SF60">
    <property type="entry name" value="MAJOR FACILITATOR SUPERFAMILY (MFS) PROFILE DOMAIN-CONTAINING PROTEIN-RELATED"/>
    <property type="match status" value="1"/>
</dbReference>
<evidence type="ECO:0000256" key="2">
    <source>
        <dbReference type="ARBA" id="ARBA00022692"/>
    </source>
</evidence>
<organism evidence="7 8">
    <name type="scientific">Cytospora leucostoma</name>
    <dbReference type="NCBI Taxonomy" id="1230097"/>
    <lineage>
        <taxon>Eukaryota</taxon>
        <taxon>Fungi</taxon>
        <taxon>Dikarya</taxon>
        <taxon>Ascomycota</taxon>
        <taxon>Pezizomycotina</taxon>
        <taxon>Sordariomycetes</taxon>
        <taxon>Sordariomycetidae</taxon>
        <taxon>Diaporthales</taxon>
        <taxon>Cytosporaceae</taxon>
        <taxon>Cytospora</taxon>
    </lineage>
</organism>
<evidence type="ECO:0008006" key="9">
    <source>
        <dbReference type="Google" id="ProtNLM"/>
    </source>
</evidence>
<evidence type="ECO:0000256" key="1">
    <source>
        <dbReference type="ARBA" id="ARBA00004141"/>
    </source>
</evidence>
<feature type="transmembrane region" description="Helical" evidence="6">
    <location>
        <begin position="294"/>
        <end position="321"/>
    </location>
</feature>
<evidence type="ECO:0000313" key="7">
    <source>
        <dbReference type="EMBL" id="ROW17581.1"/>
    </source>
</evidence>
<evidence type="ECO:0000256" key="6">
    <source>
        <dbReference type="SAM" id="Phobius"/>
    </source>
</evidence>
<dbReference type="STRING" id="1230097.A0A423XLY3"/>
<evidence type="ECO:0000256" key="3">
    <source>
        <dbReference type="ARBA" id="ARBA00022989"/>
    </source>
</evidence>
<feature type="transmembrane region" description="Helical" evidence="6">
    <location>
        <begin position="440"/>
        <end position="460"/>
    </location>
</feature>
<dbReference type="GO" id="GO:0005886">
    <property type="term" value="C:plasma membrane"/>
    <property type="evidence" value="ECO:0007669"/>
    <property type="project" value="TreeGrafter"/>
</dbReference>
<comment type="subcellular location">
    <subcellularLocation>
        <location evidence="1">Membrane</location>
        <topology evidence="1">Multi-pass membrane protein</topology>
    </subcellularLocation>
</comment>
<dbReference type="PANTHER" id="PTHR23502">
    <property type="entry name" value="MAJOR FACILITATOR SUPERFAMILY"/>
    <property type="match status" value="1"/>
</dbReference>
<feature type="transmembrane region" description="Helical" evidence="6">
    <location>
        <begin position="472"/>
        <end position="491"/>
    </location>
</feature>
<dbReference type="InterPro" id="IPR011701">
    <property type="entry name" value="MFS"/>
</dbReference>
<keyword evidence="3 6" id="KW-1133">Transmembrane helix</keyword>
<name>A0A423XLY3_9PEZI</name>